<reference evidence="4" key="1">
    <citation type="submission" date="2013-12" db="EMBL/GenBank/DDBJ databases">
        <title>The Genome Sequence of Aphanomyces invadans NJM9701.</title>
        <authorList>
            <consortium name="The Broad Institute Genomics Platform"/>
            <person name="Russ C."/>
            <person name="Tyler B."/>
            <person name="van West P."/>
            <person name="Dieguez-Uribeondo J."/>
            <person name="Young S.K."/>
            <person name="Zeng Q."/>
            <person name="Gargeya S."/>
            <person name="Fitzgerald M."/>
            <person name="Abouelleil A."/>
            <person name="Alvarado L."/>
            <person name="Chapman S.B."/>
            <person name="Gainer-Dewar J."/>
            <person name="Goldberg J."/>
            <person name="Griggs A."/>
            <person name="Gujja S."/>
            <person name="Hansen M."/>
            <person name="Howarth C."/>
            <person name="Imamovic A."/>
            <person name="Ireland A."/>
            <person name="Larimer J."/>
            <person name="McCowan C."/>
            <person name="Murphy C."/>
            <person name="Pearson M."/>
            <person name="Poon T.W."/>
            <person name="Priest M."/>
            <person name="Roberts A."/>
            <person name="Saif S."/>
            <person name="Shea T."/>
            <person name="Sykes S."/>
            <person name="Wortman J."/>
            <person name="Nusbaum C."/>
            <person name="Birren B."/>
        </authorList>
    </citation>
    <scope>NUCLEOTIDE SEQUENCE [LARGE SCALE GENOMIC DNA]</scope>
    <source>
        <strain evidence="4">NJM9701</strain>
    </source>
</reference>
<gene>
    <name evidence="4" type="ORF">H310_07549</name>
</gene>
<dbReference type="STRING" id="157072.A0A024U124"/>
<dbReference type="VEuPathDB" id="FungiDB:H310_07549"/>
<feature type="compositionally biased region" description="Polar residues" evidence="1">
    <location>
        <begin position="146"/>
        <end position="155"/>
    </location>
</feature>
<keyword evidence="2" id="KW-0472">Membrane</keyword>
<evidence type="ECO:0000259" key="3">
    <source>
        <dbReference type="PROSITE" id="PS50011"/>
    </source>
</evidence>
<dbReference type="Pfam" id="PF07714">
    <property type="entry name" value="PK_Tyr_Ser-Thr"/>
    <property type="match status" value="1"/>
</dbReference>
<dbReference type="GO" id="GO:0004674">
    <property type="term" value="F:protein serine/threonine kinase activity"/>
    <property type="evidence" value="ECO:0007669"/>
    <property type="project" value="TreeGrafter"/>
</dbReference>
<dbReference type="InterPro" id="IPR051681">
    <property type="entry name" value="Ser/Thr_Kinases-Pseudokinases"/>
</dbReference>
<evidence type="ECO:0000313" key="4">
    <source>
        <dbReference type="EMBL" id="ETW00141.1"/>
    </source>
</evidence>
<dbReference type="InterPro" id="IPR001245">
    <property type="entry name" value="Ser-Thr/Tyr_kinase_cat_dom"/>
</dbReference>
<keyword evidence="2" id="KW-1133">Transmembrane helix</keyword>
<dbReference type="InterPro" id="IPR011009">
    <property type="entry name" value="Kinase-like_dom_sf"/>
</dbReference>
<keyword evidence="2" id="KW-0812">Transmembrane</keyword>
<dbReference type="GeneID" id="20084599"/>
<feature type="region of interest" description="Disordered" evidence="1">
    <location>
        <begin position="115"/>
        <end position="155"/>
    </location>
</feature>
<dbReference type="RefSeq" id="XP_008871166.1">
    <property type="nucleotide sequence ID" value="XM_008872944.1"/>
</dbReference>
<dbReference type="SMART" id="SM00220">
    <property type="entry name" value="S_TKc"/>
    <property type="match status" value="1"/>
</dbReference>
<dbReference type="eggNOG" id="KOG0192">
    <property type="taxonomic scope" value="Eukaryota"/>
</dbReference>
<name>A0A024U124_9STRA</name>
<dbReference type="Gene3D" id="3.30.200.20">
    <property type="entry name" value="Phosphorylase Kinase, domain 1"/>
    <property type="match status" value="1"/>
</dbReference>
<accession>A0A024U124</accession>
<dbReference type="AlphaFoldDB" id="A0A024U124"/>
<dbReference type="SUPFAM" id="SSF56112">
    <property type="entry name" value="Protein kinase-like (PK-like)"/>
    <property type="match status" value="1"/>
</dbReference>
<evidence type="ECO:0000256" key="2">
    <source>
        <dbReference type="SAM" id="Phobius"/>
    </source>
</evidence>
<feature type="transmembrane region" description="Helical" evidence="2">
    <location>
        <begin position="31"/>
        <end position="52"/>
    </location>
</feature>
<dbReference type="OrthoDB" id="20134at2759"/>
<keyword evidence="4" id="KW-0808">Transferase</keyword>
<dbReference type="Gene3D" id="1.10.510.10">
    <property type="entry name" value="Transferase(Phosphotransferase) domain 1"/>
    <property type="match status" value="1"/>
</dbReference>
<dbReference type="InterPro" id="IPR008271">
    <property type="entry name" value="Ser/Thr_kinase_AS"/>
</dbReference>
<protein>
    <submittedName>
        <fullName evidence="4">TKL protein kinase</fullName>
    </submittedName>
</protein>
<dbReference type="InterPro" id="IPR000719">
    <property type="entry name" value="Prot_kinase_dom"/>
</dbReference>
<feature type="region of interest" description="Disordered" evidence="1">
    <location>
        <begin position="1"/>
        <end position="25"/>
    </location>
</feature>
<feature type="domain" description="Protein kinase" evidence="3">
    <location>
        <begin position="185"/>
        <end position="459"/>
    </location>
</feature>
<dbReference type="PROSITE" id="PS00108">
    <property type="entry name" value="PROTEIN_KINASE_ST"/>
    <property type="match status" value="1"/>
</dbReference>
<dbReference type="GO" id="GO:0005524">
    <property type="term" value="F:ATP binding"/>
    <property type="evidence" value="ECO:0007669"/>
    <property type="project" value="InterPro"/>
</dbReference>
<dbReference type="PANTHER" id="PTHR44329:SF214">
    <property type="entry name" value="PROTEIN KINASE DOMAIN-CONTAINING PROTEIN"/>
    <property type="match status" value="1"/>
</dbReference>
<dbReference type="PROSITE" id="PS50011">
    <property type="entry name" value="PROTEIN_KINASE_DOM"/>
    <property type="match status" value="1"/>
</dbReference>
<keyword evidence="4" id="KW-0418">Kinase</keyword>
<evidence type="ECO:0000256" key="1">
    <source>
        <dbReference type="SAM" id="MobiDB-lite"/>
    </source>
</evidence>
<organism evidence="4">
    <name type="scientific">Aphanomyces invadans</name>
    <dbReference type="NCBI Taxonomy" id="157072"/>
    <lineage>
        <taxon>Eukaryota</taxon>
        <taxon>Sar</taxon>
        <taxon>Stramenopiles</taxon>
        <taxon>Oomycota</taxon>
        <taxon>Saprolegniomycetes</taxon>
        <taxon>Saprolegniales</taxon>
        <taxon>Verrucalvaceae</taxon>
        <taxon>Aphanomyces</taxon>
    </lineage>
</organism>
<sequence>MPGSLATARSLAQQEPPLPPSHDRLADPDDIVISVGVIVGLAKLLLVVWRVVSMIRSDYNAQKEQHKQRLKKAFTHGENLQEDYEFHGDGLFKAPETADSFTTLLDTMPAVLRVPSMSLPRDQRDENDEFDDQPRKSATSHRVSKQHLPTRSSLTPHESMSHFVALGEKFEMKGLRPFRIDDSLLISDELVAKGSYGEVWRGRYNGATVAIKTLVSTQPQTIDHVTVFVNEIRLMVDLHHSCVCQVLGASWQPSGDIKMVMEFMPRGDLTTHLAKTTPSSCGWDDKVLLALDIADGLAYVHHRKVIHRDLKSRNVLLCDRAATAEDHARLGAKITDFGLSRTVKEDDENASWSCGVGTYRWMAPELFLNSRYTSAVDVYSFGMILSEMDSHQVPFWNTRTPDGQLVHDIGIMDKVRRGELRPKFSSSCPEWIEQLGMACVDMKPSLRPTAEQIKAILLLHVADSSLFE</sequence>
<dbReference type="EMBL" id="KI913965">
    <property type="protein sequence ID" value="ETW00141.1"/>
    <property type="molecule type" value="Genomic_DNA"/>
</dbReference>
<proteinExistence type="predicted"/>
<dbReference type="PANTHER" id="PTHR44329">
    <property type="entry name" value="SERINE/THREONINE-PROTEIN KINASE TNNI3K-RELATED"/>
    <property type="match status" value="1"/>
</dbReference>